<keyword evidence="9" id="KW-1029">Fimbrium biogenesis</keyword>
<evidence type="ECO:0000256" key="5">
    <source>
        <dbReference type="ARBA" id="ARBA00022692"/>
    </source>
</evidence>
<name>A0ABN6DRL2_ERWRD</name>
<dbReference type="SUPFAM" id="SSF141729">
    <property type="entry name" value="FimD N-terminal domain-like"/>
    <property type="match status" value="1"/>
</dbReference>
<dbReference type="InterPro" id="IPR043142">
    <property type="entry name" value="PapC-like_C_sf"/>
</dbReference>
<dbReference type="PANTHER" id="PTHR30451:SF20">
    <property type="entry name" value="FIMBRIAE USHER"/>
    <property type="match status" value="1"/>
</dbReference>
<comment type="subcellular location">
    <subcellularLocation>
        <location evidence="1 9">Cell outer membrane</location>
        <topology evidence="1 9">Multi-pass membrane protein</topology>
    </subcellularLocation>
</comment>
<dbReference type="Gene3D" id="2.60.40.2070">
    <property type="match status" value="1"/>
</dbReference>
<sequence>MPRTRRIHFFCYSVSGVLLAGVMGWDIQRSAFAAPAEGYASFDINLLRHPSDKKIDVTQFNHRHALPPGAYDVGVMLNNKYVGYTRLQVKKNHEESVICTTRSLINLLPLKPGEIDSKKMAELDDADHCRSLDYWVPSGQGYIDVSTLQMIVTVPQVLLMQRAQNEVDPAQWDGGVNALILGYNANYYQSKQDDNAYRSFYNGDNIGLNLWGFMFRHRGSMNWQNNSGTHYQSLRNYMEHGISALRSRIIIGDTDTSGHLFDSFSLRGVLLYSDDNMLPDSRRGYAPMIRGVAETNARISVRQNNVLLYETTVSPGPFSIDDLYPTGYGGDLTVTIRESDGRESQFMVPYAAVPQLVRPGLTKYSLTAGTLRNMNLSKQDAVAQLTLQRGINNLLTGYGGVLTTRDYHAFLLGGAIGSSWGALALDVTQAQTDTQDRHLSGQSYRATYSKGFNASSSTMSLSAWRFSSPGYLGLNDAMSAIDYARHPSPGSYNSAFLSPRSRLSASLAQGFPGKWGQLYLTAIRQSYWGSRSTNNQLQAGYSNTFGSLSWSLSVNRVNGRDGEETQYTLGLSVPLGGSARHTYLNMNVSHDAEGMSSQASINSTLGAEQQFDYALGLRHDSQQRASANLAANWHTRYTSVQGSVEQGRHSQSWSGGLSGALVALPDGVVTSPWYSETMALVDAPNAYGARVEGHSGLTLNPQGRALVPYLRPYRLNEITLDPQGLPTDIELKSTRQQTAPHTGALVKVNFATSRGRAVLIHSTLPDGKSLPFGAVVQDEQGNHLGLVAQGDLIYVRLPPGRSHLQIKSGDTSLCSLSLQLSPHATLQNGFERFSQPCLPLSAH</sequence>
<dbReference type="PROSITE" id="PS01151">
    <property type="entry name" value="FIMBRIAL_USHER"/>
    <property type="match status" value="1"/>
</dbReference>
<evidence type="ECO:0000259" key="10">
    <source>
        <dbReference type="Pfam" id="PF13953"/>
    </source>
</evidence>
<organism evidence="12 13">
    <name type="scientific">Erwinia rhapontici</name>
    <name type="common">Pectobacterium rhapontici</name>
    <dbReference type="NCBI Taxonomy" id="55212"/>
    <lineage>
        <taxon>Bacteria</taxon>
        <taxon>Pseudomonadati</taxon>
        <taxon>Pseudomonadota</taxon>
        <taxon>Gammaproteobacteria</taxon>
        <taxon>Enterobacterales</taxon>
        <taxon>Erwiniaceae</taxon>
        <taxon>Erwinia</taxon>
    </lineage>
</organism>
<dbReference type="PANTHER" id="PTHR30451">
    <property type="entry name" value="OUTER MEMBRANE USHER PROTEIN"/>
    <property type="match status" value="1"/>
</dbReference>
<dbReference type="InterPro" id="IPR037224">
    <property type="entry name" value="PapC_N_sf"/>
</dbReference>
<dbReference type="InterPro" id="IPR025885">
    <property type="entry name" value="PapC_N"/>
</dbReference>
<feature type="domain" description="PapC-like C-terminal" evidence="10">
    <location>
        <begin position="759"/>
        <end position="821"/>
    </location>
</feature>
<gene>
    <name evidence="12" type="primary">mrkC</name>
    <name evidence="12" type="ORF">ERHA53_32380</name>
</gene>
<reference evidence="12 13" key="1">
    <citation type="submission" date="2021-01" db="EMBL/GenBank/DDBJ databases">
        <title>Complete genome sequence of Erwinia rhapontici MAFF 311153.</title>
        <authorList>
            <person name="Morohoshi T."/>
            <person name="Someya N."/>
        </authorList>
    </citation>
    <scope>NUCLEOTIDE SEQUENCE [LARGE SCALE GENOMIC DNA]</scope>
    <source>
        <strain evidence="12 13">MAFF 311153</strain>
    </source>
</reference>
<keyword evidence="3 9" id="KW-0813">Transport</keyword>
<evidence type="ECO:0000256" key="9">
    <source>
        <dbReference type="RuleBase" id="RU003884"/>
    </source>
</evidence>
<keyword evidence="4" id="KW-1134">Transmembrane beta strand</keyword>
<dbReference type="EMBL" id="AP024329">
    <property type="protein sequence ID" value="BCQ35895.1"/>
    <property type="molecule type" value="Genomic_DNA"/>
</dbReference>
<evidence type="ECO:0000313" key="12">
    <source>
        <dbReference type="EMBL" id="BCQ35895.1"/>
    </source>
</evidence>
<evidence type="ECO:0000256" key="6">
    <source>
        <dbReference type="ARBA" id="ARBA00022729"/>
    </source>
</evidence>
<proteinExistence type="inferred from homology"/>
<dbReference type="Gene3D" id="2.60.40.2610">
    <property type="entry name" value="Outer membrane usher protein FimD, plug domain"/>
    <property type="match status" value="1"/>
</dbReference>
<evidence type="ECO:0000256" key="3">
    <source>
        <dbReference type="ARBA" id="ARBA00022448"/>
    </source>
</evidence>
<evidence type="ECO:0000256" key="1">
    <source>
        <dbReference type="ARBA" id="ARBA00004571"/>
    </source>
</evidence>
<dbReference type="Gene3D" id="3.10.20.410">
    <property type="match status" value="1"/>
</dbReference>
<dbReference type="Pfam" id="PF13954">
    <property type="entry name" value="PapC_N"/>
    <property type="match status" value="1"/>
</dbReference>
<evidence type="ECO:0000256" key="2">
    <source>
        <dbReference type="ARBA" id="ARBA00008064"/>
    </source>
</evidence>
<keyword evidence="13" id="KW-1185">Reference proteome</keyword>
<dbReference type="InterPro" id="IPR025949">
    <property type="entry name" value="PapC-like_C"/>
</dbReference>
<dbReference type="InterPro" id="IPR042186">
    <property type="entry name" value="FimD_plug_dom"/>
</dbReference>
<dbReference type="Pfam" id="PF13953">
    <property type="entry name" value="PapC_C"/>
    <property type="match status" value="1"/>
</dbReference>
<evidence type="ECO:0000259" key="11">
    <source>
        <dbReference type="Pfam" id="PF13954"/>
    </source>
</evidence>
<dbReference type="Proteomes" id="UP000677515">
    <property type="component" value="Chromosome"/>
</dbReference>
<dbReference type="Gene3D" id="2.60.40.3110">
    <property type="match status" value="1"/>
</dbReference>
<keyword evidence="8 9" id="KW-0998">Cell outer membrane</keyword>
<feature type="domain" description="PapC N-terminal" evidence="11">
    <location>
        <begin position="42"/>
        <end position="187"/>
    </location>
</feature>
<evidence type="ECO:0000256" key="8">
    <source>
        <dbReference type="ARBA" id="ARBA00023237"/>
    </source>
</evidence>
<dbReference type="RefSeq" id="WP_171149090.1">
    <property type="nucleotide sequence ID" value="NZ_JBLZOS010000009.1"/>
</dbReference>
<accession>A0ABN6DRL2</accession>
<evidence type="ECO:0000256" key="4">
    <source>
        <dbReference type="ARBA" id="ARBA00022452"/>
    </source>
</evidence>
<evidence type="ECO:0000256" key="7">
    <source>
        <dbReference type="ARBA" id="ARBA00023136"/>
    </source>
</evidence>
<dbReference type="InterPro" id="IPR018030">
    <property type="entry name" value="Fimbrial_membr_usher_CS"/>
</dbReference>
<evidence type="ECO:0000313" key="13">
    <source>
        <dbReference type="Proteomes" id="UP000677515"/>
    </source>
</evidence>
<dbReference type="Pfam" id="PF00577">
    <property type="entry name" value="Usher"/>
    <property type="match status" value="1"/>
</dbReference>
<keyword evidence="5 9" id="KW-0812">Transmembrane</keyword>
<protein>
    <submittedName>
        <fullName evidence="12">Outer membrane usher protein</fullName>
    </submittedName>
</protein>
<comment type="similarity">
    <text evidence="2 9">Belongs to the fimbrial export usher family.</text>
</comment>
<dbReference type="InterPro" id="IPR000015">
    <property type="entry name" value="Fimb_usher"/>
</dbReference>
<keyword evidence="6" id="KW-0732">Signal</keyword>
<keyword evidence="7 9" id="KW-0472">Membrane</keyword>